<evidence type="ECO:0000256" key="3">
    <source>
        <dbReference type="ARBA" id="ARBA00022692"/>
    </source>
</evidence>
<dbReference type="RefSeq" id="XP_009060216.1">
    <property type="nucleotide sequence ID" value="XM_009061968.1"/>
</dbReference>
<evidence type="ECO:0000256" key="4">
    <source>
        <dbReference type="ARBA" id="ARBA00022989"/>
    </source>
</evidence>
<dbReference type="InterPro" id="IPR006153">
    <property type="entry name" value="Cation/H_exchanger_TM"/>
</dbReference>
<dbReference type="GO" id="GO:0016020">
    <property type="term" value="C:membrane"/>
    <property type="evidence" value="ECO:0007669"/>
    <property type="project" value="UniProtKB-SubCell"/>
</dbReference>
<evidence type="ECO:0000256" key="2">
    <source>
        <dbReference type="ARBA" id="ARBA00007367"/>
    </source>
</evidence>
<reference evidence="8 9" key="1">
    <citation type="journal article" date="2013" name="Nature">
        <title>Insights into bilaterian evolution from three spiralian genomes.</title>
        <authorList>
            <person name="Simakov O."/>
            <person name="Marletaz F."/>
            <person name="Cho S.J."/>
            <person name="Edsinger-Gonzales E."/>
            <person name="Havlak P."/>
            <person name="Hellsten U."/>
            <person name="Kuo D.H."/>
            <person name="Larsson T."/>
            <person name="Lv J."/>
            <person name="Arendt D."/>
            <person name="Savage R."/>
            <person name="Osoegawa K."/>
            <person name="de Jong P."/>
            <person name="Grimwood J."/>
            <person name="Chapman J.A."/>
            <person name="Shapiro H."/>
            <person name="Aerts A."/>
            <person name="Otillar R.P."/>
            <person name="Terry A.Y."/>
            <person name="Boore J.L."/>
            <person name="Grigoriev I.V."/>
            <person name="Lindberg D.R."/>
            <person name="Seaver E.C."/>
            <person name="Weisblat D.A."/>
            <person name="Putnam N.H."/>
            <person name="Rokhsar D.S."/>
        </authorList>
    </citation>
    <scope>NUCLEOTIDE SEQUENCE [LARGE SCALE GENOMIC DNA]</scope>
</reference>
<feature type="transmembrane region" description="Helical" evidence="6">
    <location>
        <begin position="82"/>
        <end position="100"/>
    </location>
</feature>
<dbReference type="OMA" id="WAIPTFA"/>
<dbReference type="Gene3D" id="1.20.1530.20">
    <property type="match status" value="1"/>
</dbReference>
<comment type="similarity">
    <text evidence="2">Belongs to the monovalent cation:proton antiporter 1 (CPA1) transporter (TC 2.A.36) family.</text>
</comment>
<feature type="transmembrane region" description="Helical" evidence="6">
    <location>
        <begin position="379"/>
        <end position="400"/>
    </location>
</feature>
<dbReference type="Pfam" id="PF00999">
    <property type="entry name" value="Na_H_Exchanger"/>
    <property type="match status" value="1"/>
</dbReference>
<keyword evidence="4 6" id="KW-1133">Transmembrane helix</keyword>
<name>V3ZDI2_LOTGI</name>
<dbReference type="PANTHER" id="PTHR31102">
    <property type="match status" value="1"/>
</dbReference>
<dbReference type="Proteomes" id="UP000030746">
    <property type="component" value="Unassembled WGS sequence"/>
</dbReference>
<accession>V3ZDI2</accession>
<dbReference type="GeneID" id="20246194"/>
<evidence type="ECO:0000313" key="9">
    <source>
        <dbReference type="Proteomes" id="UP000030746"/>
    </source>
</evidence>
<evidence type="ECO:0000256" key="6">
    <source>
        <dbReference type="SAM" id="Phobius"/>
    </source>
</evidence>
<sequence length="530" mass="57195">MDTEPKKCAKCRTCCFNCCRPCLTSENPLSVDPSCCSRFKFAFMCPPHGRLGALLLCILLFGLWFGVMYFLTGKEMLPGGNLFALCTLFIACWCGGYLFNLINLPSLLGMLIVGGMLGNVPYINVARDIHTLWSIGARQIALAVILIRAGLGLDPKALKKLSFVVIRLAFSPCLMETLTDGLVSHFLLGLPWEFALMLGFVLAAVSPAVVVPSLLNLSDRGYGVDKGIPTLVIAAASVDDVLAITGFGVLIGIAFSSGNLVWTLFKGPLEALIGICYGVIAGIILWFIPQKSSKNLHLLRCTLLMVGGLFVLFGSRAAGYAGAGPLGCLTMPFVAAFKWRQERDPIESAVGVLWMIFQPLLFGLIGAQVKIEEIEIQTVGLGIATLFIGLAIRMVTSFVAVQRTELNLKEKFFIPFAWLPKATVQAAIGGVALDTATHLNDKVRMEYGEQILTLAVLSILITAPIGSFLIAVLGPRLLAKYKPGNQVDKSDIEGVENDESSNTNNALNLNEGDIKAIPVIENNNETTTRM</sequence>
<keyword evidence="3 6" id="KW-0812">Transmembrane</keyword>
<evidence type="ECO:0000256" key="1">
    <source>
        <dbReference type="ARBA" id="ARBA00004141"/>
    </source>
</evidence>
<dbReference type="GO" id="GO:1902600">
    <property type="term" value="P:proton transmembrane transport"/>
    <property type="evidence" value="ECO:0007669"/>
    <property type="project" value="InterPro"/>
</dbReference>
<protein>
    <recommendedName>
        <fullName evidence="7">Cation/H+ exchanger transmembrane domain-containing protein</fullName>
    </recommendedName>
</protein>
<feature type="transmembrane region" description="Helical" evidence="6">
    <location>
        <begin position="295"/>
        <end position="313"/>
    </location>
</feature>
<evidence type="ECO:0000256" key="5">
    <source>
        <dbReference type="ARBA" id="ARBA00023136"/>
    </source>
</evidence>
<gene>
    <name evidence="8" type="ORF">LOTGIDRAFT_210172</name>
</gene>
<dbReference type="HOGENOM" id="CLU_018415_4_1_1"/>
<proteinExistence type="inferred from homology"/>
<dbReference type="PANTHER" id="PTHR31102:SF1">
    <property type="entry name" value="CATION_H+ EXCHANGER DOMAIN-CONTAINING PROTEIN"/>
    <property type="match status" value="1"/>
</dbReference>
<organism evidence="8 9">
    <name type="scientific">Lottia gigantea</name>
    <name type="common">Giant owl limpet</name>
    <dbReference type="NCBI Taxonomy" id="225164"/>
    <lineage>
        <taxon>Eukaryota</taxon>
        <taxon>Metazoa</taxon>
        <taxon>Spiralia</taxon>
        <taxon>Lophotrochozoa</taxon>
        <taxon>Mollusca</taxon>
        <taxon>Gastropoda</taxon>
        <taxon>Patellogastropoda</taxon>
        <taxon>Lottioidea</taxon>
        <taxon>Lottiidae</taxon>
        <taxon>Lottia</taxon>
    </lineage>
</organism>
<comment type="subcellular location">
    <subcellularLocation>
        <location evidence="1">Membrane</location>
        <topology evidence="1">Multi-pass membrane protein</topology>
    </subcellularLocation>
</comment>
<feature type="domain" description="Cation/H+ exchanger transmembrane" evidence="7">
    <location>
        <begin position="91"/>
        <end position="471"/>
    </location>
</feature>
<dbReference type="OrthoDB" id="423807at2759"/>
<feature type="transmembrane region" description="Helical" evidence="6">
    <location>
        <begin position="412"/>
        <end position="431"/>
    </location>
</feature>
<keyword evidence="9" id="KW-1185">Reference proteome</keyword>
<feature type="transmembrane region" description="Helical" evidence="6">
    <location>
        <begin position="267"/>
        <end position="288"/>
    </location>
</feature>
<feature type="transmembrane region" description="Helical" evidence="6">
    <location>
        <begin position="51"/>
        <end position="70"/>
    </location>
</feature>
<dbReference type="CTD" id="20246194"/>
<feature type="transmembrane region" description="Helical" evidence="6">
    <location>
        <begin position="451"/>
        <end position="473"/>
    </location>
</feature>
<feature type="transmembrane region" description="Helical" evidence="6">
    <location>
        <begin position="319"/>
        <end position="337"/>
    </location>
</feature>
<feature type="transmembrane region" description="Helical" evidence="6">
    <location>
        <begin position="107"/>
        <end position="125"/>
    </location>
</feature>
<dbReference type="GO" id="GO:0015297">
    <property type="term" value="F:antiporter activity"/>
    <property type="evidence" value="ECO:0007669"/>
    <property type="project" value="InterPro"/>
</dbReference>
<evidence type="ECO:0000313" key="8">
    <source>
        <dbReference type="EMBL" id="ESO89178.1"/>
    </source>
</evidence>
<dbReference type="InterPro" id="IPR051843">
    <property type="entry name" value="CPA1_transporter"/>
</dbReference>
<feature type="transmembrane region" description="Helical" evidence="6">
    <location>
        <begin position="227"/>
        <end position="255"/>
    </location>
</feature>
<feature type="transmembrane region" description="Helical" evidence="6">
    <location>
        <begin position="349"/>
        <end position="367"/>
    </location>
</feature>
<keyword evidence="5 6" id="KW-0472">Membrane</keyword>
<dbReference type="KEGG" id="lgi:LOTGIDRAFT_210172"/>
<dbReference type="EMBL" id="KB202619">
    <property type="protein sequence ID" value="ESO89178.1"/>
    <property type="molecule type" value="Genomic_DNA"/>
</dbReference>
<evidence type="ECO:0000259" key="7">
    <source>
        <dbReference type="Pfam" id="PF00999"/>
    </source>
</evidence>
<dbReference type="InterPro" id="IPR038770">
    <property type="entry name" value="Na+/solute_symporter_sf"/>
</dbReference>
<dbReference type="AlphaFoldDB" id="V3ZDI2"/>
<feature type="transmembrane region" description="Helical" evidence="6">
    <location>
        <begin position="194"/>
        <end position="215"/>
    </location>
</feature>